<accession>A0AAN7VIE1</accession>
<feature type="domain" description="Peptidase S1" evidence="4">
    <location>
        <begin position="127"/>
        <end position="338"/>
    </location>
</feature>
<evidence type="ECO:0000256" key="3">
    <source>
        <dbReference type="SAM" id="SignalP"/>
    </source>
</evidence>
<dbReference type="InterPro" id="IPR001254">
    <property type="entry name" value="Trypsin_dom"/>
</dbReference>
<dbReference type="PROSITE" id="PS00135">
    <property type="entry name" value="TRYPSIN_SER"/>
    <property type="match status" value="1"/>
</dbReference>
<evidence type="ECO:0000313" key="6">
    <source>
        <dbReference type="Proteomes" id="UP001329430"/>
    </source>
</evidence>
<keyword evidence="1" id="KW-1015">Disulfide bond</keyword>
<dbReference type="SUPFAM" id="SSF50494">
    <property type="entry name" value="Trypsin-like serine proteases"/>
    <property type="match status" value="1"/>
</dbReference>
<feature type="signal peptide" evidence="3">
    <location>
        <begin position="1"/>
        <end position="24"/>
    </location>
</feature>
<reference evidence="5 6" key="1">
    <citation type="journal article" date="2024" name="Insects">
        <title>An Improved Chromosome-Level Genome Assembly of the Firefly Pyrocoelia pectoralis.</title>
        <authorList>
            <person name="Fu X."/>
            <person name="Meyer-Rochow V.B."/>
            <person name="Ballantyne L."/>
            <person name="Zhu X."/>
        </authorList>
    </citation>
    <scope>NUCLEOTIDE SEQUENCE [LARGE SCALE GENOMIC DNA]</scope>
    <source>
        <strain evidence="5">XCY_ONT2</strain>
    </source>
</reference>
<dbReference type="InterPro" id="IPR043504">
    <property type="entry name" value="Peptidase_S1_PA_chymotrypsin"/>
</dbReference>
<protein>
    <recommendedName>
        <fullName evidence="4">Peptidase S1 domain-containing protein</fullName>
    </recommendedName>
</protein>
<keyword evidence="3" id="KW-0732">Signal</keyword>
<dbReference type="InterPro" id="IPR033116">
    <property type="entry name" value="TRYPSIN_SER"/>
</dbReference>
<dbReference type="Proteomes" id="UP001329430">
    <property type="component" value="Chromosome 5"/>
</dbReference>
<dbReference type="SMART" id="SM00020">
    <property type="entry name" value="Tryp_SPc"/>
    <property type="match status" value="1"/>
</dbReference>
<evidence type="ECO:0000313" key="5">
    <source>
        <dbReference type="EMBL" id="KAK5643999.1"/>
    </source>
</evidence>
<dbReference type="AlphaFoldDB" id="A0AAN7VIE1"/>
<dbReference type="GO" id="GO:0006508">
    <property type="term" value="P:proteolysis"/>
    <property type="evidence" value="ECO:0007669"/>
    <property type="project" value="InterPro"/>
</dbReference>
<comment type="caution">
    <text evidence="5">The sequence shown here is derived from an EMBL/GenBank/DDBJ whole genome shotgun (WGS) entry which is preliminary data.</text>
</comment>
<dbReference type="InterPro" id="IPR051487">
    <property type="entry name" value="Ser/Thr_Proteases_Immune/Dev"/>
</dbReference>
<keyword evidence="6" id="KW-1185">Reference proteome</keyword>
<dbReference type="InterPro" id="IPR001314">
    <property type="entry name" value="Peptidase_S1A"/>
</dbReference>
<feature type="chain" id="PRO_5042944816" description="Peptidase S1 domain-containing protein" evidence="3">
    <location>
        <begin position="25"/>
        <end position="339"/>
    </location>
</feature>
<evidence type="ECO:0000256" key="1">
    <source>
        <dbReference type="ARBA" id="ARBA00023157"/>
    </source>
</evidence>
<organism evidence="5 6">
    <name type="scientific">Pyrocoelia pectoralis</name>
    <dbReference type="NCBI Taxonomy" id="417401"/>
    <lineage>
        <taxon>Eukaryota</taxon>
        <taxon>Metazoa</taxon>
        <taxon>Ecdysozoa</taxon>
        <taxon>Arthropoda</taxon>
        <taxon>Hexapoda</taxon>
        <taxon>Insecta</taxon>
        <taxon>Pterygota</taxon>
        <taxon>Neoptera</taxon>
        <taxon>Endopterygota</taxon>
        <taxon>Coleoptera</taxon>
        <taxon>Polyphaga</taxon>
        <taxon>Elateriformia</taxon>
        <taxon>Elateroidea</taxon>
        <taxon>Lampyridae</taxon>
        <taxon>Lampyrinae</taxon>
        <taxon>Pyrocoelia</taxon>
    </lineage>
</organism>
<gene>
    <name evidence="5" type="ORF">RI129_007844</name>
</gene>
<evidence type="ECO:0000256" key="2">
    <source>
        <dbReference type="ARBA" id="ARBA00024195"/>
    </source>
</evidence>
<dbReference type="InterPro" id="IPR009003">
    <property type="entry name" value="Peptidase_S1_PA"/>
</dbReference>
<name>A0AAN7VIE1_9COLE</name>
<dbReference type="EMBL" id="JAVRBK010000005">
    <property type="protein sequence ID" value="KAK5643999.1"/>
    <property type="molecule type" value="Genomic_DNA"/>
</dbReference>
<dbReference type="PANTHER" id="PTHR24256">
    <property type="entry name" value="TRYPTASE-RELATED"/>
    <property type="match status" value="1"/>
</dbReference>
<dbReference type="PRINTS" id="PR00722">
    <property type="entry name" value="CHYMOTRYPSIN"/>
</dbReference>
<dbReference type="Gene3D" id="2.40.10.10">
    <property type="entry name" value="Trypsin-like serine proteases"/>
    <property type="match status" value="2"/>
</dbReference>
<proteinExistence type="inferred from homology"/>
<dbReference type="Pfam" id="PF00089">
    <property type="entry name" value="Trypsin"/>
    <property type="match status" value="1"/>
</dbReference>
<dbReference type="CDD" id="cd00190">
    <property type="entry name" value="Tryp_SPc"/>
    <property type="match status" value="1"/>
</dbReference>
<dbReference type="GO" id="GO:0004252">
    <property type="term" value="F:serine-type endopeptidase activity"/>
    <property type="evidence" value="ECO:0007669"/>
    <property type="project" value="InterPro"/>
</dbReference>
<comment type="similarity">
    <text evidence="2">Belongs to the peptidase S1 family. CLIP subfamily.</text>
</comment>
<evidence type="ECO:0000259" key="4">
    <source>
        <dbReference type="PROSITE" id="PS50240"/>
    </source>
</evidence>
<sequence length="339" mass="38466">MTSLISLHFYKFLLWSLCVDYSICNRTPNHNAHSAVNVPLDLKLKIRRSPRLVLTSYDRGTSLRQHDAIQYSNQFFYCTWYSFLSATAMFEKMLFVIVTVDIVLASSDSNLLAPRTYCGLQHSDDYVRDNHGILLDEFPWIAQLLTGVRFGDYDVTTDKDCTNHTRFGEECSDPVEEFGIEELIPHPQYNIRTAANDIGLIRLSRDVEYSEYIRAICLPTTNNFDLDDGAKLTVSGWGVTSFLGESAKIKKKVSAKIFPIDQCLRQYNDSRRIVSLNHFCVVEALAVCQGDSGGPLMLSVKNQWEQVGILSFGKACGNFSSVYIKVTSYLDWIKANLRL</sequence>
<dbReference type="PROSITE" id="PS50240">
    <property type="entry name" value="TRYPSIN_DOM"/>
    <property type="match status" value="1"/>
</dbReference>